<sequence length="219" mass="24624">MGGPRYSLDHAALRSAVVEARKLPYDDTGKDWAIEARDGASAIVTDSNGFIRASFASTQRFTPQLLLDLLLQACHTRVSRIQSPYLSPARPHTISFLASTNVPSGAIGAFASLVETLEMGIVVAPIWDEDRRKDETLERLDKGAWWGSAEAQAEKEWAARQKRVEEQKQEWWYFFWTLLLLLPLVNMVAKRWKAIQDSQEQQRKQSTIPAQTIAAAALQ</sequence>
<accession>A0AAD5TPT8</accession>
<dbReference type="AlphaFoldDB" id="A0AAD5TPT8"/>
<feature type="transmembrane region" description="Helical" evidence="1">
    <location>
        <begin position="171"/>
        <end position="189"/>
    </location>
</feature>
<evidence type="ECO:0000313" key="3">
    <source>
        <dbReference type="Proteomes" id="UP001212152"/>
    </source>
</evidence>
<dbReference type="EMBL" id="JADGJQ010000006">
    <property type="protein sequence ID" value="KAJ3183454.1"/>
    <property type="molecule type" value="Genomic_DNA"/>
</dbReference>
<keyword evidence="1" id="KW-0472">Membrane</keyword>
<gene>
    <name evidence="2" type="ORF">HDU87_006773</name>
</gene>
<comment type="caution">
    <text evidence="2">The sequence shown here is derived from an EMBL/GenBank/DDBJ whole genome shotgun (WGS) entry which is preliminary data.</text>
</comment>
<name>A0AAD5TPT8_9FUNG</name>
<organism evidence="2 3">
    <name type="scientific">Geranomyces variabilis</name>
    <dbReference type="NCBI Taxonomy" id="109894"/>
    <lineage>
        <taxon>Eukaryota</taxon>
        <taxon>Fungi</taxon>
        <taxon>Fungi incertae sedis</taxon>
        <taxon>Chytridiomycota</taxon>
        <taxon>Chytridiomycota incertae sedis</taxon>
        <taxon>Chytridiomycetes</taxon>
        <taxon>Spizellomycetales</taxon>
        <taxon>Powellomycetaceae</taxon>
        <taxon>Geranomyces</taxon>
    </lineage>
</organism>
<dbReference type="Proteomes" id="UP001212152">
    <property type="component" value="Unassembled WGS sequence"/>
</dbReference>
<evidence type="ECO:0000256" key="1">
    <source>
        <dbReference type="SAM" id="Phobius"/>
    </source>
</evidence>
<keyword evidence="1" id="KW-0812">Transmembrane</keyword>
<proteinExistence type="predicted"/>
<keyword evidence="1" id="KW-1133">Transmembrane helix</keyword>
<evidence type="ECO:0000313" key="2">
    <source>
        <dbReference type="EMBL" id="KAJ3183454.1"/>
    </source>
</evidence>
<keyword evidence="3" id="KW-1185">Reference proteome</keyword>
<protein>
    <submittedName>
        <fullName evidence="2">Uncharacterized protein</fullName>
    </submittedName>
</protein>
<reference evidence="2" key="1">
    <citation type="submission" date="2020-05" db="EMBL/GenBank/DDBJ databases">
        <title>Phylogenomic resolution of chytrid fungi.</title>
        <authorList>
            <person name="Stajich J.E."/>
            <person name="Amses K."/>
            <person name="Simmons R."/>
            <person name="Seto K."/>
            <person name="Myers J."/>
            <person name="Bonds A."/>
            <person name="Quandt C.A."/>
            <person name="Barry K."/>
            <person name="Liu P."/>
            <person name="Grigoriev I."/>
            <person name="Longcore J.E."/>
            <person name="James T.Y."/>
        </authorList>
    </citation>
    <scope>NUCLEOTIDE SEQUENCE</scope>
    <source>
        <strain evidence="2">JEL0379</strain>
    </source>
</reference>